<accession>A0A9J6BGC5</accession>
<dbReference type="Gene3D" id="3.30.160.60">
    <property type="entry name" value="Classic Zinc Finger"/>
    <property type="match status" value="1"/>
</dbReference>
<dbReference type="AlphaFoldDB" id="A0A9J6BGC5"/>
<dbReference type="Proteomes" id="UP001107558">
    <property type="component" value="Chromosome 4"/>
</dbReference>
<keyword evidence="2" id="KW-1185">Reference proteome</keyword>
<name>A0A9J6BGC5_POLVA</name>
<reference evidence="1" key="1">
    <citation type="submission" date="2021-03" db="EMBL/GenBank/DDBJ databases">
        <title>Chromosome level genome of the anhydrobiotic midge Polypedilum vanderplanki.</title>
        <authorList>
            <person name="Yoshida Y."/>
            <person name="Kikawada T."/>
            <person name="Gusev O."/>
        </authorList>
    </citation>
    <scope>NUCLEOTIDE SEQUENCE</scope>
    <source>
        <strain evidence="1">NIAS01</strain>
        <tissue evidence="1">Whole body or cell culture</tissue>
    </source>
</reference>
<protein>
    <submittedName>
        <fullName evidence="1">Uncharacterized protein</fullName>
    </submittedName>
</protein>
<sequence length="76" mass="9325">MDVIRLLNNEDFLMRHKKEVHNPKPQEEKRCEFCSYIAKNAKNYFQHMRRTHNIKKRINNRVFPLTAINLTKKKKE</sequence>
<evidence type="ECO:0000313" key="2">
    <source>
        <dbReference type="Proteomes" id="UP001107558"/>
    </source>
</evidence>
<proteinExistence type="predicted"/>
<gene>
    <name evidence="1" type="ORF">PVAND_016633</name>
</gene>
<comment type="caution">
    <text evidence="1">The sequence shown here is derived from an EMBL/GenBank/DDBJ whole genome shotgun (WGS) entry which is preliminary data.</text>
</comment>
<evidence type="ECO:0000313" key="1">
    <source>
        <dbReference type="EMBL" id="KAG5668704.1"/>
    </source>
</evidence>
<organism evidence="1 2">
    <name type="scientific">Polypedilum vanderplanki</name>
    <name type="common">Sleeping chironomid midge</name>
    <dbReference type="NCBI Taxonomy" id="319348"/>
    <lineage>
        <taxon>Eukaryota</taxon>
        <taxon>Metazoa</taxon>
        <taxon>Ecdysozoa</taxon>
        <taxon>Arthropoda</taxon>
        <taxon>Hexapoda</taxon>
        <taxon>Insecta</taxon>
        <taxon>Pterygota</taxon>
        <taxon>Neoptera</taxon>
        <taxon>Endopterygota</taxon>
        <taxon>Diptera</taxon>
        <taxon>Nematocera</taxon>
        <taxon>Chironomoidea</taxon>
        <taxon>Chironomidae</taxon>
        <taxon>Chironominae</taxon>
        <taxon>Polypedilum</taxon>
        <taxon>Polypedilum</taxon>
    </lineage>
</organism>
<dbReference type="EMBL" id="JADBJN010000004">
    <property type="protein sequence ID" value="KAG5668704.1"/>
    <property type="molecule type" value="Genomic_DNA"/>
</dbReference>